<feature type="non-terminal residue" evidence="2">
    <location>
        <position position="48"/>
    </location>
</feature>
<name>A0A8S3JK61_9BILA</name>
<dbReference type="Proteomes" id="UP000676336">
    <property type="component" value="Unassembled WGS sequence"/>
</dbReference>
<evidence type="ECO:0000313" key="2">
    <source>
        <dbReference type="EMBL" id="CAF5218708.1"/>
    </source>
</evidence>
<protein>
    <submittedName>
        <fullName evidence="2">Uncharacterized protein</fullName>
    </submittedName>
</protein>
<evidence type="ECO:0000313" key="3">
    <source>
        <dbReference type="Proteomes" id="UP000676336"/>
    </source>
</evidence>
<evidence type="ECO:0000256" key="1">
    <source>
        <dbReference type="SAM" id="MobiDB-lite"/>
    </source>
</evidence>
<dbReference type="EMBL" id="CAJOBI010347168">
    <property type="protein sequence ID" value="CAF5218708.1"/>
    <property type="molecule type" value="Genomic_DNA"/>
</dbReference>
<proteinExistence type="predicted"/>
<comment type="caution">
    <text evidence="2">The sequence shown here is derived from an EMBL/GenBank/DDBJ whole genome shotgun (WGS) entry which is preliminary data.</text>
</comment>
<feature type="region of interest" description="Disordered" evidence="1">
    <location>
        <begin position="1"/>
        <end position="20"/>
    </location>
</feature>
<dbReference type="AlphaFoldDB" id="A0A8S3JK61"/>
<organism evidence="2 3">
    <name type="scientific">Rotaria magnacalcarata</name>
    <dbReference type="NCBI Taxonomy" id="392030"/>
    <lineage>
        <taxon>Eukaryota</taxon>
        <taxon>Metazoa</taxon>
        <taxon>Spiralia</taxon>
        <taxon>Gnathifera</taxon>
        <taxon>Rotifera</taxon>
        <taxon>Eurotatoria</taxon>
        <taxon>Bdelloidea</taxon>
        <taxon>Philodinida</taxon>
        <taxon>Philodinidae</taxon>
        <taxon>Rotaria</taxon>
    </lineage>
</organism>
<accession>A0A8S3JK61</accession>
<gene>
    <name evidence="2" type="ORF">SMN809_LOCUS81076</name>
</gene>
<sequence length="48" mass="5247">MTKANQSGDRSRFTDLNGEPIDRLLSPIKGYHHKPLVSLAEAIEPVSG</sequence>
<reference evidence="2" key="1">
    <citation type="submission" date="2021-02" db="EMBL/GenBank/DDBJ databases">
        <authorList>
            <person name="Nowell W R."/>
        </authorList>
    </citation>
    <scope>NUCLEOTIDE SEQUENCE</scope>
</reference>